<keyword evidence="3" id="KW-0813">Transport</keyword>
<keyword evidence="4 7" id="KW-0812">Transmembrane</keyword>
<comment type="subcellular location">
    <subcellularLocation>
        <location evidence="1">Cell membrane</location>
        <topology evidence="1">Multi-pass membrane protein</topology>
    </subcellularLocation>
</comment>
<feature type="transmembrane region" description="Helical" evidence="7">
    <location>
        <begin position="205"/>
        <end position="229"/>
    </location>
</feature>
<accession>A0A919IG41</accession>
<name>A0A919IG41_9ACTN</name>
<evidence type="ECO:0000256" key="4">
    <source>
        <dbReference type="ARBA" id="ARBA00022692"/>
    </source>
</evidence>
<feature type="transmembrane region" description="Helical" evidence="7">
    <location>
        <begin position="334"/>
        <end position="351"/>
    </location>
</feature>
<keyword evidence="6 7" id="KW-0472">Membrane</keyword>
<feature type="transmembrane region" description="Helical" evidence="7">
    <location>
        <begin position="273"/>
        <end position="292"/>
    </location>
</feature>
<evidence type="ECO:0000256" key="3">
    <source>
        <dbReference type="ARBA" id="ARBA00022448"/>
    </source>
</evidence>
<sequence length="404" mass="41698">MYRYTEKTFVRDAPTVLSYAALGCFSFWLYAFGPAVTLLRAELGFSYTLLGVYQVVISLGAAVAGASFAWFARRLSRGVLLWSSALATVAGTGLFTLVRTVPGTLVATALFGVAGATLLTVVQAVLSDRHGGRRDRALTEANIGAGASAVLAPLLLGALAATVLGWRATFALPAVVLLVLFLRYRRQPLPAASPEPPGTGRAGRLPLACVLFAVLTAVSSAIEFCLVYFAPQLLVHTGMTATAAGTALSANYLGILLGRLGGARIMRAEGRTVAILSLSLAVTAAGFALFWLSDSPVLAVAGLFLCGTGIANLYPLGLALTLDASGGREDRANARTQLILGLAAAASPYLLGTLADSYGLTSGFAVVPALIVLCVLLLRGGLRARPVTPRGGTAERRIGDDSGG</sequence>
<dbReference type="Proteomes" id="UP000619479">
    <property type="component" value="Unassembled WGS sequence"/>
</dbReference>
<dbReference type="EMBL" id="BOMH01000025">
    <property type="protein sequence ID" value="GID65400.1"/>
    <property type="molecule type" value="Genomic_DNA"/>
</dbReference>
<dbReference type="PANTHER" id="PTHR23514:SF3">
    <property type="entry name" value="BYPASS OF STOP CODON PROTEIN 6"/>
    <property type="match status" value="1"/>
</dbReference>
<evidence type="ECO:0000256" key="1">
    <source>
        <dbReference type="ARBA" id="ARBA00004651"/>
    </source>
</evidence>
<feature type="transmembrane region" description="Helical" evidence="7">
    <location>
        <begin position="166"/>
        <end position="184"/>
    </location>
</feature>
<dbReference type="PANTHER" id="PTHR23514">
    <property type="entry name" value="BYPASS OF STOP CODON PROTEIN 6"/>
    <property type="match status" value="1"/>
</dbReference>
<organism evidence="9 10">
    <name type="scientific">Actinoplanes cyaneus</name>
    <dbReference type="NCBI Taxonomy" id="52696"/>
    <lineage>
        <taxon>Bacteria</taxon>
        <taxon>Bacillati</taxon>
        <taxon>Actinomycetota</taxon>
        <taxon>Actinomycetes</taxon>
        <taxon>Micromonosporales</taxon>
        <taxon>Micromonosporaceae</taxon>
        <taxon>Actinoplanes</taxon>
    </lineage>
</organism>
<dbReference type="GO" id="GO:0022857">
    <property type="term" value="F:transmembrane transporter activity"/>
    <property type="evidence" value="ECO:0007669"/>
    <property type="project" value="InterPro"/>
</dbReference>
<feature type="domain" description="Major facilitator superfamily (MFS) profile" evidence="8">
    <location>
        <begin position="1"/>
        <end position="386"/>
    </location>
</feature>
<dbReference type="Gene3D" id="1.20.1250.20">
    <property type="entry name" value="MFS general substrate transporter like domains"/>
    <property type="match status" value="2"/>
</dbReference>
<comment type="similarity">
    <text evidence="2">Belongs to the major facilitator superfamily.</text>
</comment>
<feature type="transmembrane region" description="Helical" evidence="7">
    <location>
        <begin position="298"/>
        <end position="322"/>
    </location>
</feature>
<proteinExistence type="inferred from homology"/>
<dbReference type="InterPro" id="IPR051788">
    <property type="entry name" value="MFS_Transporter"/>
</dbReference>
<evidence type="ECO:0000259" key="8">
    <source>
        <dbReference type="PROSITE" id="PS50850"/>
    </source>
</evidence>
<feature type="transmembrane region" description="Helical" evidence="7">
    <location>
        <begin position="104"/>
        <end position="126"/>
    </location>
</feature>
<dbReference type="InterPro" id="IPR020846">
    <property type="entry name" value="MFS_dom"/>
</dbReference>
<dbReference type="SUPFAM" id="SSF103473">
    <property type="entry name" value="MFS general substrate transporter"/>
    <property type="match status" value="1"/>
</dbReference>
<keyword evidence="5 7" id="KW-1133">Transmembrane helix</keyword>
<evidence type="ECO:0000313" key="10">
    <source>
        <dbReference type="Proteomes" id="UP000619479"/>
    </source>
</evidence>
<gene>
    <name evidence="9" type="ORF">Acy02nite_32810</name>
</gene>
<dbReference type="PROSITE" id="PS50850">
    <property type="entry name" value="MFS"/>
    <property type="match status" value="1"/>
</dbReference>
<feature type="transmembrane region" description="Helical" evidence="7">
    <location>
        <begin position="79"/>
        <end position="98"/>
    </location>
</feature>
<feature type="transmembrane region" description="Helical" evidence="7">
    <location>
        <begin position="138"/>
        <end position="160"/>
    </location>
</feature>
<dbReference type="PROSITE" id="PS51257">
    <property type="entry name" value="PROKAR_LIPOPROTEIN"/>
    <property type="match status" value="1"/>
</dbReference>
<protein>
    <recommendedName>
        <fullName evidence="8">Major facilitator superfamily (MFS) profile domain-containing protein</fullName>
    </recommendedName>
</protein>
<dbReference type="GO" id="GO:0005886">
    <property type="term" value="C:plasma membrane"/>
    <property type="evidence" value="ECO:0007669"/>
    <property type="project" value="UniProtKB-SubCell"/>
</dbReference>
<evidence type="ECO:0000256" key="6">
    <source>
        <dbReference type="ARBA" id="ARBA00023136"/>
    </source>
</evidence>
<evidence type="ECO:0000313" key="9">
    <source>
        <dbReference type="EMBL" id="GID65400.1"/>
    </source>
</evidence>
<dbReference type="InterPro" id="IPR011701">
    <property type="entry name" value="MFS"/>
</dbReference>
<comment type="caution">
    <text evidence="9">The sequence shown here is derived from an EMBL/GenBank/DDBJ whole genome shotgun (WGS) entry which is preliminary data.</text>
</comment>
<evidence type="ECO:0000256" key="7">
    <source>
        <dbReference type="SAM" id="Phobius"/>
    </source>
</evidence>
<feature type="transmembrane region" description="Helical" evidence="7">
    <location>
        <begin position="357"/>
        <end position="378"/>
    </location>
</feature>
<reference evidence="9" key="1">
    <citation type="submission" date="2021-01" db="EMBL/GenBank/DDBJ databases">
        <title>Whole genome shotgun sequence of Actinoplanes cyaneus NBRC 14990.</title>
        <authorList>
            <person name="Komaki H."/>
            <person name="Tamura T."/>
        </authorList>
    </citation>
    <scope>NUCLEOTIDE SEQUENCE</scope>
    <source>
        <strain evidence="9">NBRC 14990</strain>
    </source>
</reference>
<dbReference type="RefSeq" id="WP_203741424.1">
    <property type="nucleotide sequence ID" value="NZ_BAAAUC010000038.1"/>
</dbReference>
<feature type="transmembrane region" description="Helical" evidence="7">
    <location>
        <begin position="51"/>
        <end position="72"/>
    </location>
</feature>
<feature type="transmembrane region" description="Helical" evidence="7">
    <location>
        <begin position="241"/>
        <end position="261"/>
    </location>
</feature>
<feature type="transmembrane region" description="Helical" evidence="7">
    <location>
        <begin position="12"/>
        <end position="31"/>
    </location>
</feature>
<dbReference type="Pfam" id="PF07690">
    <property type="entry name" value="MFS_1"/>
    <property type="match status" value="2"/>
</dbReference>
<dbReference type="InterPro" id="IPR036259">
    <property type="entry name" value="MFS_trans_sf"/>
</dbReference>
<evidence type="ECO:0000256" key="2">
    <source>
        <dbReference type="ARBA" id="ARBA00008335"/>
    </source>
</evidence>
<evidence type="ECO:0000256" key="5">
    <source>
        <dbReference type="ARBA" id="ARBA00022989"/>
    </source>
</evidence>
<dbReference type="AlphaFoldDB" id="A0A919IG41"/>
<keyword evidence="10" id="KW-1185">Reference proteome</keyword>